<comment type="caution">
    <text evidence="3">The sequence shown here is derived from an EMBL/GenBank/DDBJ whole genome shotgun (WGS) entry which is preliminary data.</text>
</comment>
<dbReference type="SUPFAM" id="SSF52540">
    <property type="entry name" value="P-loop containing nucleoside triphosphate hydrolases"/>
    <property type="match status" value="1"/>
</dbReference>
<keyword evidence="1" id="KW-0677">Repeat</keyword>
<organism evidence="3 4">
    <name type="scientific">Agaricus bisporus var. burnettii</name>
    <dbReference type="NCBI Taxonomy" id="192524"/>
    <lineage>
        <taxon>Eukaryota</taxon>
        <taxon>Fungi</taxon>
        <taxon>Dikarya</taxon>
        <taxon>Basidiomycota</taxon>
        <taxon>Agaricomycotina</taxon>
        <taxon>Agaricomycetes</taxon>
        <taxon>Agaricomycetidae</taxon>
        <taxon>Agaricales</taxon>
        <taxon>Agaricineae</taxon>
        <taxon>Agaricaceae</taxon>
        <taxon>Agaricus</taxon>
    </lineage>
</organism>
<dbReference type="Proteomes" id="UP000629468">
    <property type="component" value="Unassembled WGS sequence"/>
</dbReference>
<reference evidence="3 4" key="1">
    <citation type="journal article" name="Sci. Rep.">
        <title>Telomere-to-telomere assembled and centromere annotated genomes of the two main subspecies of the button mushroom Agaricus bisporus reveal especially polymorphic chromosome ends.</title>
        <authorList>
            <person name="Sonnenberg A.S.M."/>
            <person name="Sedaghat-Telgerd N."/>
            <person name="Lavrijssen B."/>
            <person name="Ohm R.A."/>
            <person name="Hendrickx P.M."/>
            <person name="Scholtmeijer K."/>
            <person name="Baars J.J.P."/>
            <person name="van Peer A."/>
        </authorList>
    </citation>
    <scope>NUCLEOTIDE SEQUENCE [LARGE SCALE GENOMIC DNA]</scope>
    <source>
        <strain evidence="3 4">H119_p4</strain>
    </source>
</reference>
<evidence type="ECO:0000256" key="1">
    <source>
        <dbReference type="ARBA" id="ARBA00022737"/>
    </source>
</evidence>
<sequence length="799" mass="90456">MSHREPSPGRPNRFSGSLASGFRHFWTRAFPSSVPTSTSCRKSLPHQSLYIRDSNRLGSSSSAAAASFLLYPPTNDPFNPKTSQISAHPSFAYHVPDPEGFLSVPHQSGTFNNAHHFAMNQPTFIDNVHSDNFMKELFKKTIPGAEYDSSDRSPPPRCHPGTRLAVIERCKAFIINRDREKLFWLVGFAGVGKSAIMQSVAELNNIHLGASIFFSVNGRIDGSKTITTLAYQLAVKHELYRNFIQAEVTADPSLLQKSLSTQFNKLIIQPLINQRLITDSSRIAIIIDGLDECSGPRTQQELLGLILDACITYPTSPLVWLIASRPEPHITSFFSQTRVTPALAKEEILVDSDEARLDVERFLREELNEIHKSSVSLSDLPRWPLDKDFLKLAKASDGLFAYASTVVKYIDDPVYGNPASQLRDVLGCIDTNQDIQTRNPMAQLDLLFDQIMSKIPADVMANTRKLLLWLASGKPPKSFLVQCNLLGMTRHDAYGAVHLLRSVLRVPLLNQAHNLPLRSFHKSFLDYLSDFSRSKFSPDIQQEIQKLQVQYAIRILEKVPNGLRYDDNVAMNQFVVANGSGNSDDVCLTWPAQEEWEFNDNYIRHTVYREALTTVLHGFQATAAFRTVFCIHVLTTHFSVFPGAFYERVCDLVFDESRRQEFIEHGVLEHMPLEQIVATGRGLNYMQVRFNCPSTTAAKRSDPWNPSCTHLRKQRWGEAEGHDWTVALQGNSTYTDCSFCFERFQRHLEYYISNSPDHTGTSSSTHHSSNAQWWAEFKFIDPEDGVSEWTYHCAYKCRC</sequence>
<dbReference type="Pfam" id="PF24883">
    <property type="entry name" value="NPHP3_N"/>
    <property type="match status" value="1"/>
</dbReference>
<dbReference type="AlphaFoldDB" id="A0A8H7C249"/>
<name>A0A8H7C249_AGABI</name>
<feature type="domain" description="NACHT" evidence="2">
    <location>
        <begin position="181"/>
        <end position="326"/>
    </location>
</feature>
<dbReference type="InterPro" id="IPR027417">
    <property type="entry name" value="P-loop_NTPase"/>
</dbReference>
<dbReference type="PANTHER" id="PTHR10039:SF14">
    <property type="entry name" value="NACHT DOMAIN-CONTAINING PROTEIN"/>
    <property type="match status" value="1"/>
</dbReference>
<protein>
    <recommendedName>
        <fullName evidence="2">NACHT domain-containing protein</fullName>
    </recommendedName>
</protein>
<dbReference type="Gene3D" id="3.40.50.300">
    <property type="entry name" value="P-loop containing nucleotide triphosphate hydrolases"/>
    <property type="match status" value="1"/>
</dbReference>
<dbReference type="PANTHER" id="PTHR10039">
    <property type="entry name" value="AMELOGENIN"/>
    <property type="match status" value="1"/>
</dbReference>
<proteinExistence type="predicted"/>
<dbReference type="InterPro" id="IPR007111">
    <property type="entry name" value="NACHT_NTPase"/>
</dbReference>
<accession>A0A8H7C249</accession>
<evidence type="ECO:0000313" key="3">
    <source>
        <dbReference type="EMBL" id="KAF7760590.1"/>
    </source>
</evidence>
<gene>
    <name evidence="3" type="ORF">Agabi119p4_11266</name>
</gene>
<dbReference type="EMBL" id="JABXXO010000015">
    <property type="protein sequence ID" value="KAF7760590.1"/>
    <property type="molecule type" value="Genomic_DNA"/>
</dbReference>
<evidence type="ECO:0000259" key="2">
    <source>
        <dbReference type="PROSITE" id="PS50837"/>
    </source>
</evidence>
<dbReference type="PROSITE" id="PS50837">
    <property type="entry name" value="NACHT"/>
    <property type="match status" value="1"/>
</dbReference>
<dbReference type="InterPro" id="IPR056884">
    <property type="entry name" value="NPHP3-like_N"/>
</dbReference>
<evidence type="ECO:0000313" key="4">
    <source>
        <dbReference type="Proteomes" id="UP000629468"/>
    </source>
</evidence>